<dbReference type="Gene3D" id="3.90.650.10">
    <property type="entry name" value="PurM-like C-terminal domain"/>
    <property type="match status" value="1"/>
</dbReference>
<dbReference type="InterPro" id="IPR011854">
    <property type="entry name" value="HypE"/>
</dbReference>
<name>A0AAQ4CWN2_9CREN</name>
<keyword evidence="5" id="KW-1185">Reference proteome</keyword>
<dbReference type="Pfam" id="PF02769">
    <property type="entry name" value="AIRS_C"/>
    <property type="match status" value="1"/>
</dbReference>
<dbReference type="GO" id="GO:0051604">
    <property type="term" value="P:protein maturation"/>
    <property type="evidence" value="ECO:0007669"/>
    <property type="project" value="TreeGrafter"/>
</dbReference>
<evidence type="ECO:0000259" key="3">
    <source>
        <dbReference type="Pfam" id="PF02769"/>
    </source>
</evidence>
<dbReference type="SUPFAM" id="SSF56042">
    <property type="entry name" value="PurM C-terminal domain-like"/>
    <property type="match status" value="1"/>
</dbReference>
<dbReference type="InterPro" id="IPR016188">
    <property type="entry name" value="PurM-like_N"/>
</dbReference>
<dbReference type="PANTHER" id="PTHR30303:SF4">
    <property type="entry name" value="HYDROGENASE EXPRESSION_FORMATION PROTEIN HYPE"/>
    <property type="match status" value="1"/>
</dbReference>
<dbReference type="AlphaFoldDB" id="A0AAQ4CWN2"/>
<protein>
    <submittedName>
        <fullName evidence="4">AIR synthase</fullName>
    </submittedName>
</protein>
<dbReference type="Proteomes" id="UP001319921">
    <property type="component" value="Chromosome"/>
</dbReference>
<sequence>MNFGKVPINKFIYNLPIGDCILCPSIGEDAGVIEVNGKYLIIHSDPITETRGDAGFLSVAVACNDINMKGVKCKWVLTTILLSDISHLESTISGISEACNIIGCKVIGGHTEVTSGIDKDIVITTAMSSSNSFLNYNNVKPGMKVILVGSPAIEGTWILAKDYESILLQKGISKQVIESARRFKYDIIVENKALKVSHYAVAMHDATEGGVMQALFEVAKASGYTVSVDLSKVKLRYETSVITKALGIDPFRLISSGAFIVVSEKADEIIGLLDEVYVLGEVRKGDPVLEVKGLGIFNEDFEEELVRFESGNISWR</sequence>
<dbReference type="GeneID" id="68867952"/>
<dbReference type="Gene3D" id="3.30.1330.10">
    <property type="entry name" value="PurM-like, N-terminal domain"/>
    <property type="match status" value="1"/>
</dbReference>
<organism evidence="4 5">
    <name type="scientific">Saccharolobus caldissimus</name>
    <dbReference type="NCBI Taxonomy" id="1702097"/>
    <lineage>
        <taxon>Archaea</taxon>
        <taxon>Thermoproteota</taxon>
        <taxon>Thermoprotei</taxon>
        <taxon>Sulfolobales</taxon>
        <taxon>Sulfolobaceae</taxon>
        <taxon>Saccharolobus</taxon>
    </lineage>
</organism>
<evidence type="ECO:0000256" key="1">
    <source>
        <dbReference type="ARBA" id="ARBA00006243"/>
    </source>
</evidence>
<dbReference type="InterPro" id="IPR010918">
    <property type="entry name" value="PurM-like_C_dom"/>
</dbReference>
<feature type="domain" description="PurM-like C-terminal" evidence="3">
    <location>
        <begin position="140"/>
        <end position="286"/>
    </location>
</feature>
<evidence type="ECO:0000259" key="2">
    <source>
        <dbReference type="Pfam" id="PF00586"/>
    </source>
</evidence>
<gene>
    <name evidence="4" type="ORF">SACC_32300</name>
</gene>
<evidence type="ECO:0000313" key="5">
    <source>
        <dbReference type="Proteomes" id="UP001319921"/>
    </source>
</evidence>
<dbReference type="EMBL" id="AP025226">
    <property type="protein sequence ID" value="BDC00214.1"/>
    <property type="molecule type" value="Genomic_DNA"/>
</dbReference>
<proteinExistence type="inferred from homology"/>
<dbReference type="KEGG" id="scas:SACC_32300"/>
<evidence type="ECO:0000313" key="4">
    <source>
        <dbReference type="EMBL" id="BDC00214.1"/>
    </source>
</evidence>
<feature type="domain" description="PurM-like N-terminal" evidence="2">
    <location>
        <begin position="27"/>
        <end position="126"/>
    </location>
</feature>
<dbReference type="Pfam" id="PF00586">
    <property type="entry name" value="AIRS"/>
    <property type="match status" value="1"/>
</dbReference>
<dbReference type="PANTHER" id="PTHR30303">
    <property type="entry name" value="HYDROGENASE ISOENZYMES FORMATION PROTEIN HYPE"/>
    <property type="match status" value="1"/>
</dbReference>
<dbReference type="CDD" id="cd06061">
    <property type="entry name" value="PurM-like1"/>
    <property type="match status" value="1"/>
</dbReference>
<comment type="similarity">
    <text evidence="1">Belongs to the HypE family.</text>
</comment>
<dbReference type="SUPFAM" id="SSF55326">
    <property type="entry name" value="PurM N-terminal domain-like"/>
    <property type="match status" value="1"/>
</dbReference>
<dbReference type="InterPro" id="IPR036676">
    <property type="entry name" value="PurM-like_C_sf"/>
</dbReference>
<dbReference type="RefSeq" id="WP_229570945.1">
    <property type="nucleotide sequence ID" value="NZ_AP025226.1"/>
</dbReference>
<dbReference type="PIRSF" id="PIRSF005644">
    <property type="entry name" value="Hdrgns_mtr_HypE"/>
    <property type="match status" value="1"/>
</dbReference>
<reference evidence="4 5" key="1">
    <citation type="journal article" date="2022" name="Microbiol. Resour. Announc.">
        <title>Complete Genome Sequence of the Hyperthermophilic and Acidophilic Archaeon Saccharolobus caldissimus Strain HS-3T.</title>
        <authorList>
            <person name="Sakai H.D."/>
            <person name="Kurosawa N."/>
        </authorList>
    </citation>
    <scope>NUCLEOTIDE SEQUENCE [LARGE SCALE GENOMIC DNA]</scope>
    <source>
        <strain evidence="4 5">JCM32116</strain>
    </source>
</reference>
<dbReference type="InterPro" id="IPR036921">
    <property type="entry name" value="PurM-like_N_sf"/>
</dbReference>
<accession>A0AAQ4CWN2</accession>